<reference evidence="1" key="1">
    <citation type="submission" date="2025-08" db="UniProtKB">
        <authorList>
            <consortium name="RefSeq"/>
        </authorList>
    </citation>
    <scope>IDENTIFICATION</scope>
    <source>
        <tissue evidence="1">Whole insect</tissue>
    </source>
</reference>
<evidence type="ECO:0000313" key="1">
    <source>
        <dbReference type="RefSeq" id="XP_028144047.1"/>
    </source>
</evidence>
<sequence length="152" mass="17719">MLTMEFKAEVKEEFVFVECNQIDIESQPEPSTSISIEQEHKNEPEEWNSGLLYKAIYCDSAMEVKPEIKKEFDQNDQGYVEPLLLTSIELRELKKEIDEDKPVLICELPEKTIEEKLEQILRKTTISKTENKYHLELVIADARLQKGAMLKT</sequence>
<protein>
    <submittedName>
        <fullName evidence="1">Uncharacterized protein LOC114337727</fullName>
    </submittedName>
</protein>
<proteinExistence type="predicted"/>
<dbReference type="InParanoid" id="A0A6P7GB99"/>
<gene>
    <name evidence="1" type="primary">LOC114337727</name>
</gene>
<organism evidence="1">
    <name type="scientific">Diabrotica virgifera virgifera</name>
    <name type="common">western corn rootworm</name>
    <dbReference type="NCBI Taxonomy" id="50390"/>
    <lineage>
        <taxon>Eukaryota</taxon>
        <taxon>Metazoa</taxon>
        <taxon>Ecdysozoa</taxon>
        <taxon>Arthropoda</taxon>
        <taxon>Hexapoda</taxon>
        <taxon>Insecta</taxon>
        <taxon>Pterygota</taxon>
        <taxon>Neoptera</taxon>
        <taxon>Endopterygota</taxon>
        <taxon>Coleoptera</taxon>
        <taxon>Polyphaga</taxon>
        <taxon>Cucujiformia</taxon>
        <taxon>Chrysomeloidea</taxon>
        <taxon>Chrysomelidae</taxon>
        <taxon>Galerucinae</taxon>
        <taxon>Diabroticina</taxon>
        <taxon>Diabroticites</taxon>
        <taxon>Diabrotica</taxon>
    </lineage>
</organism>
<accession>A0A6P7GB99</accession>
<name>A0A6P7GB99_DIAVI</name>
<dbReference type="AlphaFoldDB" id="A0A6P7GB99"/>
<dbReference type="RefSeq" id="XP_028144047.1">
    <property type="nucleotide sequence ID" value="XM_028288246.1"/>
</dbReference>